<dbReference type="AlphaFoldDB" id="A0AAE1XPJ2"/>
<dbReference type="Proteomes" id="UP001293254">
    <property type="component" value="Unassembled WGS sequence"/>
</dbReference>
<feature type="compositionally biased region" description="Acidic residues" evidence="1">
    <location>
        <begin position="1"/>
        <end position="10"/>
    </location>
</feature>
<reference evidence="2" key="2">
    <citation type="journal article" date="2024" name="Plant">
        <title>Genomic evolution and insights into agronomic trait innovations of Sesamum species.</title>
        <authorList>
            <person name="Miao H."/>
            <person name="Wang L."/>
            <person name="Qu L."/>
            <person name="Liu H."/>
            <person name="Sun Y."/>
            <person name="Le M."/>
            <person name="Wang Q."/>
            <person name="Wei S."/>
            <person name="Zheng Y."/>
            <person name="Lin W."/>
            <person name="Duan Y."/>
            <person name="Cao H."/>
            <person name="Xiong S."/>
            <person name="Wang X."/>
            <person name="Wei L."/>
            <person name="Li C."/>
            <person name="Ma Q."/>
            <person name="Ju M."/>
            <person name="Zhao R."/>
            <person name="Li G."/>
            <person name="Mu C."/>
            <person name="Tian Q."/>
            <person name="Mei H."/>
            <person name="Zhang T."/>
            <person name="Gao T."/>
            <person name="Zhang H."/>
        </authorList>
    </citation>
    <scope>NUCLEOTIDE SEQUENCE</scope>
    <source>
        <strain evidence="2">3651</strain>
    </source>
</reference>
<accession>A0AAE1XPJ2</accession>
<evidence type="ECO:0000256" key="1">
    <source>
        <dbReference type="SAM" id="MobiDB-lite"/>
    </source>
</evidence>
<reference evidence="2" key="1">
    <citation type="submission" date="2020-06" db="EMBL/GenBank/DDBJ databases">
        <authorList>
            <person name="Li T."/>
            <person name="Hu X."/>
            <person name="Zhang T."/>
            <person name="Song X."/>
            <person name="Zhang H."/>
            <person name="Dai N."/>
            <person name="Sheng W."/>
            <person name="Hou X."/>
            <person name="Wei L."/>
        </authorList>
    </citation>
    <scope>NUCLEOTIDE SEQUENCE</scope>
    <source>
        <strain evidence="2">3651</strain>
        <tissue evidence="2">Leaf</tissue>
    </source>
</reference>
<evidence type="ECO:0000313" key="2">
    <source>
        <dbReference type="EMBL" id="KAK4415212.1"/>
    </source>
</evidence>
<organism evidence="2 3">
    <name type="scientific">Sesamum alatum</name>
    <dbReference type="NCBI Taxonomy" id="300844"/>
    <lineage>
        <taxon>Eukaryota</taxon>
        <taxon>Viridiplantae</taxon>
        <taxon>Streptophyta</taxon>
        <taxon>Embryophyta</taxon>
        <taxon>Tracheophyta</taxon>
        <taxon>Spermatophyta</taxon>
        <taxon>Magnoliopsida</taxon>
        <taxon>eudicotyledons</taxon>
        <taxon>Gunneridae</taxon>
        <taxon>Pentapetalae</taxon>
        <taxon>asterids</taxon>
        <taxon>lamiids</taxon>
        <taxon>Lamiales</taxon>
        <taxon>Pedaliaceae</taxon>
        <taxon>Sesamum</taxon>
    </lineage>
</organism>
<proteinExistence type="predicted"/>
<name>A0AAE1XPJ2_9LAMI</name>
<comment type="caution">
    <text evidence="2">The sequence shown here is derived from an EMBL/GenBank/DDBJ whole genome shotgun (WGS) entry which is preliminary data.</text>
</comment>
<feature type="compositionally biased region" description="Basic and acidic residues" evidence="1">
    <location>
        <begin position="27"/>
        <end position="43"/>
    </location>
</feature>
<evidence type="ECO:0000313" key="3">
    <source>
        <dbReference type="Proteomes" id="UP001293254"/>
    </source>
</evidence>
<feature type="region of interest" description="Disordered" evidence="1">
    <location>
        <begin position="1"/>
        <end position="68"/>
    </location>
</feature>
<sequence length="137" mass="15190">MAANQEEEEDHTPTSNRFEAVSNLDDEAIHSVQSRDEDSHLFEEVPDSLDQLRDDNTGEAQEDNTPTDQEMVTTLQETIMIEANARNTKRTNPQLLTIALCGWSYIRNLRSDPAAGRSYSVSSRVGTRGGLCGGYGQ</sequence>
<keyword evidence="3" id="KW-1185">Reference proteome</keyword>
<protein>
    <submittedName>
        <fullName evidence="2">Uncharacterized protein</fullName>
    </submittedName>
</protein>
<dbReference type="EMBL" id="JACGWO010000011">
    <property type="protein sequence ID" value="KAK4415212.1"/>
    <property type="molecule type" value="Genomic_DNA"/>
</dbReference>
<gene>
    <name evidence="2" type="ORF">Salat_2628400</name>
</gene>